<dbReference type="Pfam" id="PF05910">
    <property type="entry name" value="DUF868"/>
    <property type="match status" value="1"/>
</dbReference>
<name>A0A8J5FXQ0_ZINOF</name>
<keyword evidence="2" id="KW-1185">Reference proteome</keyword>
<organism evidence="1 2">
    <name type="scientific">Zingiber officinale</name>
    <name type="common">Ginger</name>
    <name type="synonym">Amomum zingiber</name>
    <dbReference type="NCBI Taxonomy" id="94328"/>
    <lineage>
        <taxon>Eukaryota</taxon>
        <taxon>Viridiplantae</taxon>
        <taxon>Streptophyta</taxon>
        <taxon>Embryophyta</taxon>
        <taxon>Tracheophyta</taxon>
        <taxon>Spermatophyta</taxon>
        <taxon>Magnoliopsida</taxon>
        <taxon>Liliopsida</taxon>
        <taxon>Zingiberales</taxon>
        <taxon>Zingiberaceae</taxon>
        <taxon>Zingiber</taxon>
    </lineage>
</organism>
<dbReference type="Proteomes" id="UP000734854">
    <property type="component" value="Unassembled WGS sequence"/>
</dbReference>
<dbReference type="EMBL" id="JACMSC010000012">
    <property type="protein sequence ID" value="KAG6496845.1"/>
    <property type="molecule type" value="Genomic_DNA"/>
</dbReference>
<dbReference type="PANTHER" id="PTHR31972:SF3">
    <property type="entry name" value="OS09G0416600 PROTEIN"/>
    <property type="match status" value="1"/>
</dbReference>
<reference evidence="1 2" key="1">
    <citation type="submission" date="2020-08" db="EMBL/GenBank/DDBJ databases">
        <title>Plant Genome Project.</title>
        <authorList>
            <person name="Zhang R.-G."/>
        </authorList>
    </citation>
    <scope>NUCLEOTIDE SEQUENCE [LARGE SCALE GENOMIC DNA]</scope>
    <source>
        <tissue evidence="1">Rhizome</tissue>
    </source>
</reference>
<proteinExistence type="predicted"/>
<accession>A0A8J5FXQ0</accession>
<dbReference type="PANTHER" id="PTHR31972">
    <property type="entry name" value="EXPRESSED PROTEIN"/>
    <property type="match status" value="1"/>
</dbReference>
<protein>
    <submittedName>
        <fullName evidence="1">Uncharacterized protein</fullName>
    </submittedName>
</protein>
<comment type="caution">
    <text evidence="1">The sequence shown here is derived from an EMBL/GenBank/DDBJ whole genome shotgun (WGS) entry which is preliminary data.</text>
</comment>
<dbReference type="InterPro" id="IPR008586">
    <property type="entry name" value="DUF868_pln"/>
</dbReference>
<dbReference type="AlphaFoldDB" id="A0A8J5FXQ0"/>
<evidence type="ECO:0000313" key="2">
    <source>
        <dbReference type="Proteomes" id="UP000734854"/>
    </source>
</evidence>
<dbReference type="OrthoDB" id="1894291at2759"/>
<gene>
    <name evidence="1" type="ORF">ZIOFF_044717</name>
</gene>
<sequence>MSARLATCFGVADQEMPSTAVGPSFRTSIYETRLGPAALTWSRAAFGLALRVEFRLSDAEEEEPLEFSFRPSFLWRRRGSRRFPIGDGRSVVFSWDISQAVFSSGRSSRAEPERGFFVAAVIDGEMLLVAGDLVEEAYRKTRARRPKAPFLHPLLAARQEHAVLDSPSGRGTYCTVARCGGRDREISIDLGPKEGGEEAGMSVAVDGKRVFHVRCLRWKFRGSERLEIAGGVRMQLSWDLHDWLFQGEASAGRNAAARVRAVFLFQFEEEGDHELGNRLAKDLVFDEDSVNAIHKIAAFEEDSSKTKNWNGVSSNNGFGGAERAIVQPGRRKRQLRRRLMETNSCSSSASSASTASSSTVMGWSSHEELELHRPEGFSLLVYIMKNC</sequence>
<evidence type="ECO:0000313" key="1">
    <source>
        <dbReference type="EMBL" id="KAG6496845.1"/>
    </source>
</evidence>